<proteinExistence type="predicted"/>
<comment type="caution">
    <text evidence="1">The sequence shown here is derived from an EMBL/GenBank/DDBJ whole genome shotgun (WGS) entry which is preliminary data.</text>
</comment>
<organism evidence="1 2">
    <name type="scientific">Arctia plantaginis</name>
    <name type="common">Wood tiger moth</name>
    <name type="synonym">Phalaena plantaginis</name>
    <dbReference type="NCBI Taxonomy" id="874455"/>
    <lineage>
        <taxon>Eukaryota</taxon>
        <taxon>Metazoa</taxon>
        <taxon>Ecdysozoa</taxon>
        <taxon>Arthropoda</taxon>
        <taxon>Hexapoda</taxon>
        <taxon>Insecta</taxon>
        <taxon>Pterygota</taxon>
        <taxon>Neoptera</taxon>
        <taxon>Endopterygota</taxon>
        <taxon>Lepidoptera</taxon>
        <taxon>Glossata</taxon>
        <taxon>Ditrysia</taxon>
        <taxon>Noctuoidea</taxon>
        <taxon>Erebidae</taxon>
        <taxon>Arctiinae</taxon>
        <taxon>Arctia</taxon>
    </lineage>
</organism>
<reference evidence="1 2" key="1">
    <citation type="submission" date="2020-04" db="EMBL/GenBank/DDBJ databases">
        <authorList>
            <person name="Wallbank WR R."/>
            <person name="Pardo Diaz C."/>
            <person name="Kozak K."/>
            <person name="Martin S."/>
            <person name="Jiggins C."/>
            <person name="Moest M."/>
            <person name="Warren A I."/>
            <person name="Byers J.R.P. K."/>
            <person name="Montejo-Kovacevich G."/>
            <person name="Yen C E."/>
        </authorList>
    </citation>
    <scope>NUCLEOTIDE SEQUENCE [LARGE SCALE GENOMIC DNA]</scope>
</reference>
<protein>
    <submittedName>
        <fullName evidence="1">Uncharacterized protein</fullName>
    </submittedName>
</protein>
<name>A0A8S1AAD5_ARCPL</name>
<dbReference type="EMBL" id="CADEBD010000314">
    <property type="protein sequence ID" value="CAB3243542.1"/>
    <property type="molecule type" value="Genomic_DNA"/>
</dbReference>
<accession>A0A8S1AAD5</accession>
<evidence type="ECO:0000313" key="2">
    <source>
        <dbReference type="Proteomes" id="UP000494256"/>
    </source>
</evidence>
<evidence type="ECO:0000313" key="1">
    <source>
        <dbReference type="EMBL" id="CAB3243542.1"/>
    </source>
</evidence>
<dbReference type="Proteomes" id="UP000494256">
    <property type="component" value="Unassembled WGS sequence"/>
</dbReference>
<gene>
    <name evidence="1" type="ORF">APLA_LOCUS10420</name>
</gene>
<sequence>MNFITLNIFSYKYSAYKASGDVERLEVLEEYAKRQQWDKGPQPERRSHVGATAVLRPLVAEWPAAGADRGWMRLARDRAGILSPCSPVEHTAHYATRRPPCCRPASRLADERVVLTRRRRCAAMPTDLDALLRRRECNRHTYSRLVPINASTTKAACDGECGRI</sequence>
<dbReference type="OrthoDB" id="413436at2759"/>
<dbReference type="AlphaFoldDB" id="A0A8S1AAD5"/>